<evidence type="ECO:0000313" key="4">
    <source>
        <dbReference type="EMBL" id="CAL4781920.1"/>
    </source>
</evidence>
<feature type="compositionally biased region" description="Acidic residues" evidence="1">
    <location>
        <begin position="172"/>
        <end position="181"/>
    </location>
</feature>
<reference evidence="2" key="1">
    <citation type="submission" date="2022-10" db="EMBL/GenBank/DDBJ databases">
        <authorList>
            <person name="Chen Y."/>
            <person name="Dougan E. K."/>
            <person name="Chan C."/>
            <person name="Rhodes N."/>
            <person name="Thang M."/>
        </authorList>
    </citation>
    <scope>NUCLEOTIDE SEQUENCE</scope>
</reference>
<sequence length="1423" mass="157678">MGDNKDPFRDITFDGQPGGYREFRRKVILSAAAVEYKNQHLVGPKLLSRLTGEAWRCTEHLPISEVRLKKGWVKVLECLDQHYRYLPEVELHEAIDEFMFKLSRRPNEGATAFSSRFRTQLSRLETLIAQERDIAKEKRDGRKRKHDFPGPASPVPSSLAESSESETGGGDEPADETDDAEPATQPEQAAEAPASDAQPSQPPAQPKTASRPPSRTSHPPSQQGSYKSVHSGSSGRKSKRQLSSGTWQADMEKQQLEMQQILGSVERSHRKPKPIFPQSVLGHLYMRKYGLSKEQRSQVIRATGGSSRFLDVERILRASDIEDNHRRDPKRHQVPFKSQRRDAYAVQVNDDDASSSIEAPMSSTESGEEAMLGETGEKSGDGSDEGLQEVYEMQKKAKRDFEKSFRTYKESKKRVKEIKKSRSGTPYFPVVAMTPEQAAASSGAAPSQKSFKYDQKQMVKRKGDGKSQKQQNPRKEDANMAVTEVLTEFSYMVEDQFVLGDDVQEILLASIPTGYAILDTGCTTSVVGEDTATAYRDLFQQSGHPPPQGVELPPVELKGFNGRKETTNKGLKWTVRLGNLHGCITTYLVPGQTPFLLSRCVLEGMGASLDLGRMTITSEKHGMQSQPLQQAANGHLILPLYPVEDIKIAEAPACSSQDCQHDPDRKPVNAMPVAIFAYAHAESSEETAAVGKAPLSAKYEAVTGLGAIRIGLDYGLRCPKTKLPVLKATGIVELKREDANGKVREITKNVLTCVDLATDFAQQIIVEPGDLADVHEQHNPVSQSQILADPSFEARVKLRDEAARALVWVSWNGALYRCSPEGLRPLPEDEAQFRELSQKLSAGCLHDDVERAEETLDKRWGQYVDLVPDLPTADDMELSQDVEQEPDYVNPAPETEGGPRKVRRRFYRSQQYWEDRAAGRIGPHGALHEGELPTLINLEGGVANQSDEPPAKHRRISIEDLEPPVPELSLESPGSYTPSIMDDVVQPMSPNALSPDTPAELQPDAAAEQLSDSAEGENTAMSDGNAGLSVPELPDVVMSPEEVNRPVEVPVPNDDDELAVQHQSTECPKHVQEVFEMSVDIVPDDITDNPLCLWSVLEDCFTVNVPKAKQRRVEVSFRKLTQGGGTPEMDKTLEALKKKLPFGDYRTYTIRYTGVEIRQNPQTMEIEVGVSPKAFRSQTPKDPVASSSHDDGPLNQQEISLVTGLLHRAIKFKQTSQVLTAYQMSHAPKSNYVLHRALLQQCEEMTGEDQGSVAGSMTDATKRLREVEEAEDDGTSSWNVFYYGDNYPHSGNQPAPSYVGSQGHTVPTPYMQTQTMPQMPTINGKIPLPKGLSEIAWGKSLCKLDKVKEWSPNGRSYVGLMEDAKKSSEICTYLKWIKKTFGTGGTGIIKKKITPAVDLALYLERMGWLEEEPDAPFVREFVD</sequence>
<name>A0A9P1FZQ4_9DINO</name>
<feature type="region of interest" description="Disordered" evidence="1">
    <location>
        <begin position="321"/>
        <end position="385"/>
    </location>
</feature>
<organism evidence="2">
    <name type="scientific">Cladocopium goreaui</name>
    <dbReference type="NCBI Taxonomy" id="2562237"/>
    <lineage>
        <taxon>Eukaryota</taxon>
        <taxon>Sar</taxon>
        <taxon>Alveolata</taxon>
        <taxon>Dinophyceae</taxon>
        <taxon>Suessiales</taxon>
        <taxon>Symbiodiniaceae</taxon>
        <taxon>Cladocopium</taxon>
    </lineage>
</organism>
<reference evidence="3" key="2">
    <citation type="submission" date="2024-04" db="EMBL/GenBank/DDBJ databases">
        <authorList>
            <person name="Chen Y."/>
            <person name="Shah S."/>
            <person name="Dougan E. K."/>
            <person name="Thang M."/>
            <person name="Chan C."/>
        </authorList>
    </citation>
    <scope>NUCLEOTIDE SEQUENCE [LARGE SCALE GENOMIC DNA]</scope>
</reference>
<proteinExistence type="predicted"/>
<feature type="compositionally biased region" description="Polar residues" evidence="1">
    <location>
        <begin position="354"/>
        <end position="365"/>
    </location>
</feature>
<gene>
    <name evidence="2" type="ORF">C1SCF055_LOCUS21245</name>
</gene>
<feature type="region of interest" description="Disordered" evidence="1">
    <location>
        <begin position="1173"/>
        <end position="1194"/>
    </location>
</feature>
<evidence type="ECO:0000313" key="2">
    <source>
        <dbReference type="EMBL" id="CAI3994608.1"/>
    </source>
</evidence>
<dbReference type="Proteomes" id="UP001152797">
    <property type="component" value="Unassembled WGS sequence"/>
</dbReference>
<feature type="region of interest" description="Disordered" evidence="1">
    <location>
        <begin position="943"/>
        <end position="1027"/>
    </location>
</feature>
<feature type="compositionally biased region" description="Low complexity" evidence="1">
    <location>
        <begin position="182"/>
        <end position="199"/>
    </location>
</feature>
<feature type="compositionally biased region" description="Low complexity" evidence="1">
    <location>
        <begin position="206"/>
        <end position="221"/>
    </location>
</feature>
<feature type="compositionally biased region" description="Polar residues" evidence="1">
    <location>
        <begin position="222"/>
        <end position="247"/>
    </location>
</feature>
<accession>A0A9P1FZQ4</accession>
<feature type="compositionally biased region" description="Basic and acidic residues" evidence="1">
    <location>
        <begin position="451"/>
        <end position="477"/>
    </location>
</feature>
<protein>
    <submittedName>
        <fullName evidence="4">Copia protein</fullName>
    </submittedName>
</protein>
<feature type="region of interest" description="Disordered" evidence="1">
    <location>
        <begin position="132"/>
        <end position="259"/>
    </location>
</feature>
<keyword evidence="5" id="KW-1185">Reference proteome</keyword>
<evidence type="ECO:0000256" key="1">
    <source>
        <dbReference type="SAM" id="MobiDB-lite"/>
    </source>
</evidence>
<evidence type="ECO:0000313" key="5">
    <source>
        <dbReference type="Proteomes" id="UP001152797"/>
    </source>
</evidence>
<dbReference type="EMBL" id="CAMXCT020001974">
    <property type="protein sequence ID" value="CAL1147983.1"/>
    <property type="molecule type" value="Genomic_DNA"/>
</dbReference>
<dbReference type="EMBL" id="CAMXCT030001974">
    <property type="protein sequence ID" value="CAL4781920.1"/>
    <property type="molecule type" value="Genomic_DNA"/>
</dbReference>
<feature type="region of interest" description="Disordered" evidence="1">
    <location>
        <begin position="439"/>
        <end position="477"/>
    </location>
</feature>
<comment type="caution">
    <text evidence="2">The sequence shown here is derived from an EMBL/GenBank/DDBJ whole genome shotgun (WGS) entry which is preliminary data.</text>
</comment>
<dbReference type="EMBL" id="CAMXCT010001974">
    <property type="protein sequence ID" value="CAI3994608.1"/>
    <property type="molecule type" value="Genomic_DNA"/>
</dbReference>
<dbReference type="OrthoDB" id="435351at2759"/>
<evidence type="ECO:0000313" key="3">
    <source>
        <dbReference type="EMBL" id="CAL1147983.1"/>
    </source>
</evidence>
<feature type="compositionally biased region" description="Low complexity" evidence="1">
    <location>
        <begin position="155"/>
        <end position="166"/>
    </location>
</feature>